<dbReference type="InterPro" id="IPR029063">
    <property type="entry name" value="SAM-dependent_MTases_sf"/>
</dbReference>
<proteinExistence type="inferred from homology"/>
<comment type="caution">
    <text evidence="11">The sequence shown here is derived from an EMBL/GenBank/DDBJ whole genome shotgun (WGS) entry which is preliminary data.</text>
</comment>
<accession>A0A9Q0BAR0</accession>
<keyword evidence="4" id="KW-0963">Cytoplasm</keyword>
<evidence type="ECO:0000256" key="5">
    <source>
        <dbReference type="ARBA" id="ARBA00022603"/>
    </source>
</evidence>
<organism evidence="11 12">
    <name type="scientific">Emericellopsis cladophorae</name>
    <dbReference type="NCBI Taxonomy" id="2686198"/>
    <lineage>
        <taxon>Eukaryota</taxon>
        <taxon>Fungi</taxon>
        <taxon>Dikarya</taxon>
        <taxon>Ascomycota</taxon>
        <taxon>Pezizomycotina</taxon>
        <taxon>Sordariomycetes</taxon>
        <taxon>Hypocreomycetidae</taxon>
        <taxon>Hypocreales</taxon>
        <taxon>Bionectriaceae</taxon>
        <taxon>Emericellopsis</taxon>
    </lineage>
</organism>
<evidence type="ECO:0000256" key="1">
    <source>
        <dbReference type="ARBA" id="ARBA00004123"/>
    </source>
</evidence>
<comment type="subcellular location">
    <subcellularLocation>
        <location evidence="2">Cytoplasm</location>
    </subcellularLocation>
    <subcellularLocation>
        <location evidence="1">Nucleus</location>
    </subcellularLocation>
</comment>
<keyword evidence="8" id="KW-0539">Nucleus</keyword>
<evidence type="ECO:0000256" key="6">
    <source>
        <dbReference type="ARBA" id="ARBA00022679"/>
    </source>
</evidence>
<evidence type="ECO:0000256" key="7">
    <source>
        <dbReference type="ARBA" id="ARBA00022691"/>
    </source>
</evidence>
<keyword evidence="6" id="KW-0808">Transferase</keyword>
<feature type="region of interest" description="Disordered" evidence="10">
    <location>
        <begin position="1"/>
        <end position="45"/>
    </location>
</feature>
<keyword evidence="7" id="KW-0949">S-adenosyl-L-methionine</keyword>
<dbReference type="Gene3D" id="3.40.50.150">
    <property type="entry name" value="Vaccinia Virus protein VP39"/>
    <property type="match status" value="1"/>
</dbReference>
<evidence type="ECO:0000256" key="3">
    <source>
        <dbReference type="ARBA" id="ARBA00012533"/>
    </source>
</evidence>
<dbReference type="GO" id="GO:0018064">
    <property type="term" value="F:protein-L-histidine N-tele-methyltransferase activity"/>
    <property type="evidence" value="ECO:0007669"/>
    <property type="project" value="UniProtKB-EC"/>
</dbReference>
<evidence type="ECO:0000256" key="4">
    <source>
        <dbReference type="ARBA" id="ARBA00022490"/>
    </source>
</evidence>
<evidence type="ECO:0000256" key="10">
    <source>
        <dbReference type="SAM" id="MobiDB-lite"/>
    </source>
</evidence>
<reference evidence="11" key="2">
    <citation type="submission" date="2022-07" db="EMBL/GenBank/DDBJ databases">
        <authorList>
            <person name="Goncalves M.F.M."/>
            <person name="Hilario S."/>
            <person name="Van De Peer Y."/>
            <person name="Esteves A.C."/>
            <person name="Alves A."/>
        </authorList>
    </citation>
    <scope>NUCLEOTIDE SEQUENCE</scope>
    <source>
        <strain evidence="11">MUM 19.33</strain>
    </source>
</reference>
<dbReference type="RefSeq" id="XP_051359973.1">
    <property type="nucleotide sequence ID" value="XM_051508981.1"/>
</dbReference>
<dbReference type="GeneID" id="75834046"/>
<gene>
    <name evidence="11" type="ORF">J7T54_007572</name>
</gene>
<reference evidence="11" key="1">
    <citation type="journal article" date="2021" name="J Fungi (Basel)">
        <title>Genomic and Metabolomic Analyses of the Marine Fungus Emericellopsis cladophorae: Insights into Saltwater Adaptability Mechanisms and Its Biosynthetic Potential.</title>
        <authorList>
            <person name="Goncalves M.F.M."/>
            <person name="Hilario S."/>
            <person name="Van de Peer Y."/>
            <person name="Esteves A.C."/>
            <person name="Alves A."/>
        </authorList>
    </citation>
    <scope>NUCLEOTIDE SEQUENCE</scope>
    <source>
        <strain evidence="11">MUM 19.33</strain>
    </source>
</reference>
<dbReference type="OrthoDB" id="1723750at2759"/>
<protein>
    <recommendedName>
        <fullName evidence="3">protein-histidine N-methyltransferase</fullName>
        <ecNumber evidence="3">2.1.1.85</ecNumber>
    </recommendedName>
</protein>
<evidence type="ECO:0000313" key="12">
    <source>
        <dbReference type="Proteomes" id="UP001055219"/>
    </source>
</evidence>
<dbReference type="InterPro" id="IPR019410">
    <property type="entry name" value="Methyltransf_16"/>
</dbReference>
<dbReference type="AlphaFoldDB" id="A0A9Q0BAR0"/>
<dbReference type="EC" id="2.1.1.85" evidence="3"/>
<evidence type="ECO:0000313" key="11">
    <source>
        <dbReference type="EMBL" id="KAI6779117.1"/>
    </source>
</evidence>
<keyword evidence="5 11" id="KW-0489">Methyltransferase</keyword>
<dbReference type="GO" id="GO:0032259">
    <property type="term" value="P:methylation"/>
    <property type="evidence" value="ECO:0007669"/>
    <property type="project" value="UniProtKB-KW"/>
</dbReference>
<sequence>MAFSFGFSGDDIDGVSDTPAPPPPSKPSAFPVAGRPQLPPTHHDLPALLSTLPSKIAFSNLNVSLDDGSSMQIPRRELWDVRIQLMAEDEGQAEGMEGLGSHDVKTGVYEGGFKSWESSLDLVKVLASGNYFSNDDDAPVRIIELGCGTALPSLAMFQWSHASTSESPRRISFVIADYNPTVLQLVTLPNFVLSWALTQQATMPALQDAFAEDGELELSREVIDAFQEFLTSRGISLSFLSGGWSEQFVDLVYGHAPQKDASSALILGAETIYSPSALQAFAETTLSLLERERAAGTAKAVALVGAKQHYFGVGGSLEDFVIDVQGRGAIVEKLREETAGVRRGVVSCTLRNDF</sequence>
<dbReference type="GO" id="GO:0005737">
    <property type="term" value="C:cytoplasm"/>
    <property type="evidence" value="ECO:0007669"/>
    <property type="project" value="UniProtKB-SubCell"/>
</dbReference>
<dbReference type="PANTHER" id="PTHR14614:SF39">
    <property type="entry name" value="HISTIDINE PROTEIN METHYLTRANSFERASE 1 HOMOLOG"/>
    <property type="match status" value="1"/>
</dbReference>
<comment type="similarity">
    <text evidence="9">Belongs to the methyltransferase superfamily. METTL18 family.</text>
</comment>
<keyword evidence="12" id="KW-1185">Reference proteome</keyword>
<dbReference type="Proteomes" id="UP001055219">
    <property type="component" value="Unassembled WGS sequence"/>
</dbReference>
<dbReference type="PANTHER" id="PTHR14614">
    <property type="entry name" value="HEPATOCELLULAR CARCINOMA-ASSOCIATED ANTIGEN"/>
    <property type="match status" value="1"/>
</dbReference>
<evidence type="ECO:0000256" key="2">
    <source>
        <dbReference type="ARBA" id="ARBA00004496"/>
    </source>
</evidence>
<evidence type="ECO:0000256" key="8">
    <source>
        <dbReference type="ARBA" id="ARBA00023242"/>
    </source>
</evidence>
<evidence type="ECO:0000256" key="9">
    <source>
        <dbReference type="ARBA" id="ARBA00038126"/>
    </source>
</evidence>
<dbReference type="EMBL" id="JAGIXG020000052">
    <property type="protein sequence ID" value="KAI6779117.1"/>
    <property type="molecule type" value="Genomic_DNA"/>
</dbReference>
<dbReference type="GO" id="GO:0005634">
    <property type="term" value="C:nucleus"/>
    <property type="evidence" value="ECO:0007669"/>
    <property type="project" value="UniProtKB-SubCell"/>
</dbReference>
<name>A0A9Q0BAR0_9HYPO</name>